<dbReference type="AlphaFoldDB" id="A0A8X6IVB7"/>
<evidence type="ECO:0000313" key="2">
    <source>
        <dbReference type="Proteomes" id="UP000887013"/>
    </source>
</evidence>
<name>A0A8X6IVB7_NEPPI</name>
<organism evidence="1 2">
    <name type="scientific">Nephila pilipes</name>
    <name type="common">Giant wood spider</name>
    <name type="synonym">Nephila maculata</name>
    <dbReference type="NCBI Taxonomy" id="299642"/>
    <lineage>
        <taxon>Eukaryota</taxon>
        <taxon>Metazoa</taxon>
        <taxon>Ecdysozoa</taxon>
        <taxon>Arthropoda</taxon>
        <taxon>Chelicerata</taxon>
        <taxon>Arachnida</taxon>
        <taxon>Araneae</taxon>
        <taxon>Araneomorphae</taxon>
        <taxon>Entelegynae</taxon>
        <taxon>Araneoidea</taxon>
        <taxon>Nephilidae</taxon>
        <taxon>Nephila</taxon>
    </lineage>
</organism>
<dbReference type="OrthoDB" id="6420069at2759"/>
<protein>
    <submittedName>
        <fullName evidence="1">Helitron_like_N domain-containing protein</fullName>
    </submittedName>
</protein>
<dbReference type="PANTHER" id="PTHR45786">
    <property type="entry name" value="DNA BINDING PROTEIN-LIKE"/>
    <property type="match status" value="1"/>
</dbReference>
<dbReference type="Proteomes" id="UP000887013">
    <property type="component" value="Unassembled WGS sequence"/>
</dbReference>
<proteinExistence type="predicted"/>
<comment type="caution">
    <text evidence="1">The sequence shown here is derived from an EMBL/GenBank/DDBJ whole genome shotgun (WGS) entry which is preliminary data.</text>
</comment>
<dbReference type="EMBL" id="BMAW01093579">
    <property type="protein sequence ID" value="GFS61113.1"/>
    <property type="molecule type" value="Genomic_DNA"/>
</dbReference>
<evidence type="ECO:0000313" key="1">
    <source>
        <dbReference type="EMBL" id="GFS61113.1"/>
    </source>
</evidence>
<accession>A0A8X6IVB7</accession>
<keyword evidence="2" id="KW-1185">Reference proteome</keyword>
<reference evidence="1" key="1">
    <citation type="submission" date="2020-08" db="EMBL/GenBank/DDBJ databases">
        <title>Multicomponent nature underlies the extraordinary mechanical properties of spider dragline silk.</title>
        <authorList>
            <person name="Kono N."/>
            <person name="Nakamura H."/>
            <person name="Mori M."/>
            <person name="Yoshida Y."/>
            <person name="Ohtoshi R."/>
            <person name="Malay A.D."/>
            <person name="Moran D.A.P."/>
            <person name="Tomita M."/>
            <person name="Numata K."/>
            <person name="Arakawa K."/>
        </authorList>
    </citation>
    <scope>NUCLEOTIDE SEQUENCE</scope>
</reference>
<sequence>MELLFVLIKHQQVSILNDITTVDKVVFVVVVEEFHPRDIILLSKKEQLQIIADSHRCYDSLQYPIMFQNGRDGYRFSIKMINTAVCEYTDKKKVSSRNCYSYRIMVREKEDNHILKCRQLFHEYNNDKCAKTK</sequence>
<dbReference type="PANTHER" id="PTHR45786:SF74">
    <property type="entry name" value="ATP-DEPENDENT DNA HELICASE"/>
    <property type="match status" value="1"/>
</dbReference>
<gene>
    <name evidence="1" type="primary">evm_014066</name>
    <name evidence="1" type="ORF">NPIL_674481</name>
</gene>